<evidence type="ECO:0000313" key="6">
    <source>
        <dbReference type="EMBL" id="CAL8099168.1"/>
    </source>
</evidence>
<dbReference type="Gene3D" id="2.60.120.820">
    <property type="entry name" value="PHR domain"/>
    <property type="match status" value="1"/>
</dbReference>
<dbReference type="Pfam" id="PF00651">
    <property type="entry name" value="BTB"/>
    <property type="match status" value="2"/>
</dbReference>
<name>A0ABP1PM51_9HEXA</name>
<dbReference type="InterPro" id="IPR038648">
    <property type="entry name" value="PHR_sf"/>
</dbReference>
<dbReference type="PANTHER" id="PTHR45774">
    <property type="entry name" value="BTB/POZ DOMAIN-CONTAINING"/>
    <property type="match status" value="1"/>
</dbReference>
<evidence type="ECO:0000313" key="7">
    <source>
        <dbReference type="Proteomes" id="UP001642540"/>
    </source>
</evidence>
<protein>
    <recommendedName>
        <fullName evidence="4">BTB domain-containing protein</fullName>
    </recommendedName>
</protein>
<gene>
    <name evidence="6" type="ORF">ODALV1_LOCUS10166</name>
    <name evidence="5" type="ORF">ODALV1_LOCUS614</name>
</gene>
<dbReference type="Pfam" id="PF07707">
    <property type="entry name" value="BACK"/>
    <property type="match status" value="2"/>
</dbReference>
<accession>A0ABP1PM51</accession>
<dbReference type="InterPro" id="IPR000210">
    <property type="entry name" value="BTB/POZ_dom"/>
</dbReference>
<dbReference type="PANTHER" id="PTHR45774:SF3">
    <property type="entry name" value="BTB (POZ) DOMAIN-CONTAINING 2B-RELATED"/>
    <property type="match status" value="1"/>
</dbReference>
<evidence type="ECO:0000256" key="2">
    <source>
        <dbReference type="ARBA" id="ARBA00022490"/>
    </source>
</evidence>
<feature type="region of interest" description="Disordered" evidence="3">
    <location>
        <begin position="1"/>
        <end position="27"/>
    </location>
</feature>
<organism evidence="5 7">
    <name type="scientific">Orchesella dallaii</name>
    <dbReference type="NCBI Taxonomy" id="48710"/>
    <lineage>
        <taxon>Eukaryota</taxon>
        <taxon>Metazoa</taxon>
        <taxon>Ecdysozoa</taxon>
        <taxon>Arthropoda</taxon>
        <taxon>Hexapoda</taxon>
        <taxon>Collembola</taxon>
        <taxon>Entomobryomorpha</taxon>
        <taxon>Entomobryoidea</taxon>
        <taxon>Orchesellidae</taxon>
        <taxon>Orchesellinae</taxon>
        <taxon>Orchesella</taxon>
    </lineage>
</organism>
<dbReference type="InterPro" id="IPR012983">
    <property type="entry name" value="PHR"/>
</dbReference>
<dbReference type="SMART" id="SM00875">
    <property type="entry name" value="BACK"/>
    <property type="match status" value="2"/>
</dbReference>
<dbReference type="EMBL" id="CAXLJM020000004">
    <property type="protein sequence ID" value="CAL8069139.1"/>
    <property type="molecule type" value="Genomic_DNA"/>
</dbReference>
<dbReference type="SMART" id="SM00225">
    <property type="entry name" value="BTB"/>
    <property type="match status" value="2"/>
</dbReference>
<feature type="domain" description="BTB" evidence="4">
    <location>
        <begin position="369"/>
        <end position="435"/>
    </location>
</feature>
<dbReference type="Gene3D" id="1.25.40.420">
    <property type="match status" value="2"/>
</dbReference>
<feature type="compositionally biased region" description="Polar residues" evidence="3">
    <location>
        <begin position="10"/>
        <end position="21"/>
    </location>
</feature>
<sequence>MDEEMDGIQAPNSIETNAQNDTEADLDETEKVFPSGITWRKPSMDLKGHLLHMLDKGIMSDMTFLVGEGKDSIPAHRFVLTLWSKVFEEMPDNVEIPEMNVAALRSFLKYLYTEDFDVSAEDLMPVLCAAKRFEIPALAAKCVSVLKSEIKESTAVSMYQAAKLLCEEALAEESLNYILKNGGQVIQEDDFLLLSHENLCYLLERDDFEVEEVELFQAICRWAGKECEKQELDQGPENHRNVLKNAVKLIRFPLMSSKDFAIHVAHTEILTDKEMISLLIQFSIPAADRANIPVLAHGFVDRERKSSQPPKKRAKTVARSTFPDTKTPLITLEEDEKAEGMDSSPSDWRNPHAGLKFNLMSMFENHYNSDVTFVVGETKEKVFAHKFVLALWSYVFEQMFQSKDDDEPIEITSTNASGFRSFLKVLYTENFDVSVEQVMSVFFIAKHYDVAFLGEKCVALLKSSVGDNTAVSIFQAAKVLNDDSLADIAWSYVLRRGFAVVKELDFLNITYPNLCTLLEQDDLNVGETELFQCVLRWASQQCDKDSVTKIPENLRMVLKKAITLIRFPLMSVKDFSLHVAPTELLSDKEMVGVLVYYSLPPSERANAYKLAFNCKERKVRTLLVKERVSLCNMSIMSDRTISIHGFSFSGMDSNKVGYAPTSLYLYNSKKGMSYATSYTETTITNEGKDRFSVKFKMPITIRPNEWYISSEMSIGRQGASPVEKETWVSVKNRQADVNFQFQVHPLKEVNGVLEYAVPEIIFTLL</sequence>
<dbReference type="EMBL" id="CAXLJM020000031">
    <property type="protein sequence ID" value="CAL8099168.1"/>
    <property type="molecule type" value="Genomic_DNA"/>
</dbReference>
<dbReference type="Gene3D" id="3.30.710.10">
    <property type="entry name" value="Potassium Channel Kv1.1, Chain A"/>
    <property type="match status" value="2"/>
</dbReference>
<dbReference type="Proteomes" id="UP001642540">
    <property type="component" value="Unassembled WGS sequence"/>
</dbReference>
<reference evidence="5 7" key="1">
    <citation type="submission" date="2024-08" db="EMBL/GenBank/DDBJ databases">
        <authorList>
            <person name="Cucini C."/>
            <person name="Frati F."/>
        </authorList>
    </citation>
    <scope>NUCLEOTIDE SEQUENCE [LARGE SCALE GENOMIC DNA]</scope>
</reference>
<proteinExistence type="predicted"/>
<evidence type="ECO:0000313" key="5">
    <source>
        <dbReference type="EMBL" id="CAL8069139.1"/>
    </source>
</evidence>
<keyword evidence="7" id="KW-1185">Reference proteome</keyword>
<dbReference type="PROSITE" id="PS50097">
    <property type="entry name" value="BTB"/>
    <property type="match status" value="2"/>
</dbReference>
<dbReference type="InterPro" id="IPR011333">
    <property type="entry name" value="SKP1/BTB/POZ_sf"/>
</dbReference>
<dbReference type="InterPro" id="IPR011705">
    <property type="entry name" value="BACK"/>
</dbReference>
<evidence type="ECO:0000259" key="4">
    <source>
        <dbReference type="PROSITE" id="PS50097"/>
    </source>
</evidence>
<feature type="domain" description="BTB" evidence="4">
    <location>
        <begin position="60"/>
        <end position="120"/>
    </location>
</feature>
<dbReference type="SUPFAM" id="SSF54695">
    <property type="entry name" value="POZ domain"/>
    <property type="match status" value="2"/>
</dbReference>
<keyword evidence="2" id="KW-0963">Cytoplasm</keyword>
<evidence type="ECO:0000256" key="3">
    <source>
        <dbReference type="SAM" id="MobiDB-lite"/>
    </source>
</evidence>
<comment type="subcellular location">
    <subcellularLocation>
        <location evidence="1">Cytoplasm</location>
    </subcellularLocation>
</comment>
<dbReference type="Pfam" id="PF08005">
    <property type="entry name" value="PHR"/>
    <property type="match status" value="1"/>
</dbReference>
<evidence type="ECO:0000256" key="1">
    <source>
        <dbReference type="ARBA" id="ARBA00004496"/>
    </source>
</evidence>
<comment type="caution">
    <text evidence="5">The sequence shown here is derived from an EMBL/GenBank/DDBJ whole genome shotgun (WGS) entry which is preliminary data.</text>
</comment>